<proteinExistence type="predicted"/>
<evidence type="ECO:0000313" key="2">
    <source>
        <dbReference type="Proteomes" id="UP001244341"/>
    </source>
</evidence>
<organism evidence="1 2">
    <name type="scientific">Tetradesmus obliquus</name>
    <name type="common">Green alga</name>
    <name type="synonym">Acutodesmus obliquus</name>
    <dbReference type="NCBI Taxonomy" id="3088"/>
    <lineage>
        <taxon>Eukaryota</taxon>
        <taxon>Viridiplantae</taxon>
        <taxon>Chlorophyta</taxon>
        <taxon>core chlorophytes</taxon>
        <taxon>Chlorophyceae</taxon>
        <taxon>CS clade</taxon>
        <taxon>Sphaeropleales</taxon>
        <taxon>Scenedesmaceae</taxon>
        <taxon>Tetradesmus</taxon>
    </lineage>
</organism>
<accession>A0ABY8U8X1</accession>
<dbReference type="EMBL" id="CP126216">
    <property type="protein sequence ID" value="WIA17760.1"/>
    <property type="molecule type" value="Genomic_DNA"/>
</dbReference>
<keyword evidence="2" id="KW-1185">Reference proteome</keyword>
<protein>
    <submittedName>
        <fullName evidence="1">Uncharacterized protein</fullName>
    </submittedName>
</protein>
<evidence type="ECO:0000313" key="1">
    <source>
        <dbReference type="EMBL" id="WIA17760.1"/>
    </source>
</evidence>
<sequence>MRLNATLAKQKARACCEYGVPLWRHLMSASSSSSSNGSSSSSRVKLSPKQLKAKLQEFRLQSDGNAAYLDDAENRNLALHLQALLQLLSPHDDPLLIGADIVTDRLLVMERLSGGRVTSANNAFSAVRCAFRLLFGRCLQPGIEAPLTTVKVGGDKLRIDLHSPLPDAAVTKFKTDLALRGSLMRDAQGTIRTMEAVQLQMAYALTQLLENLEGLKHWRGTDFIPPRALEQVNRWAMLVLALLFRVLCNERPSDISLYHLGCFKLQAPDHSSTNLAALALAALQPDAAHSADEMLEAFRAAGYDVRHSVQKCAVQCGVRLAVSAQLASHSTEEALKYAANSCYEAVASTGTPMKLASPEWREGQLPPELQHGSSIAGVPLDVDLLSYGPSAVAAPRGTMLAAVLGSSSMQRCVRGMDSFVRSWAGDETLLNNQLYEPALGDAGTDEQLPVALLRDFAGLGSMHLCSSAGVGGFLSRLPRMSFVGLAAPDSSRLVDGRLAGAYALLADRVEQLSAGFCGGSVQLQLGQSMLKLQHFSQIAFGRLDLAAAAAADA</sequence>
<name>A0ABY8U8X1_TETOB</name>
<dbReference type="Proteomes" id="UP001244341">
    <property type="component" value="Chromosome 9b"/>
</dbReference>
<reference evidence="1 2" key="1">
    <citation type="submission" date="2023-05" db="EMBL/GenBank/DDBJ databases">
        <title>A 100% complete, gapless, phased diploid assembly of the Scenedesmus obliquus UTEX 3031 genome.</title>
        <authorList>
            <person name="Biondi T.C."/>
            <person name="Hanschen E.R."/>
            <person name="Kwon T."/>
            <person name="Eng W."/>
            <person name="Kruse C.P.S."/>
            <person name="Koehler S.I."/>
            <person name="Kunde Y."/>
            <person name="Gleasner C.D."/>
            <person name="You Mak K.T."/>
            <person name="Polle J."/>
            <person name="Hovde B.T."/>
            <person name="Starkenburg S.R."/>
        </authorList>
    </citation>
    <scope>NUCLEOTIDE SEQUENCE [LARGE SCALE GENOMIC DNA]</scope>
    <source>
        <strain evidence="1 2">DOE0152z</strain>
    </source>
</reference>
<gene>
    <name evidence="1" type="ORF">OEZ85_009273</name>
</gene>